<dbReference type="Proteomes" id="UP000828390">
    <property type="component" value="Unassembled WGS sequence"/>
</dbReference>
<evidence type="ECO:0000313" key="1">
    <source>
        <dbReference type="EMBL" id="KAH3819229.1"/>
    </source>
</evidence>
<organism evidence="1 2">
    <name type="scientific">Dreissena polymorpha</name>
    <name type="common">Zebra mussel</name>
    <name type="synonym">Mytilus polymorpha</name>
    <dbReference type="NCBI Taxonomy" id="45954"/>
    <lineage>
        <taxon>Eukaryota</taxon>
        <taxon>Metazoa</taxon>
        <taxon>Spiralia</taxon>
        <taxon>Lophotrochozoa</taxon>
        <taxon>Mollusca</taxon>
        <taxon>Bivalvia</taxon>
        <taxon>Autobranchia</taxon>
        <taxon>Heteroconchia</taxon>
        <taxon>Euheterodonta</taxon>
        <taxon>Imparidentia</taxon>
        <taxon>Neoheterodontei</taxon>
        <taxon>Myida</taxon>
        <taxon>Dreissenoidea</taxon>
        <taxon>Dreissenidae</taxon>
        <taxon>Dreissena</taxon>
    </lineage>
</organism>
<proteinExistence type="predicted"/>
<accession>A0A9D4JQN7</accession>
<name>A0A9D4JQN7_DREPO</name>
<reference evidence="1" key="2">
    <citation type="submission" date="2020-11" db="EMBL/GenBank/DDBJ databases">
        <authorList>
            <person name="McCartney M.A."/>
            <person name="Auch B."/>
            <person name="Kono T."/>
            <person name="Mallez S."/>
            <person name="Becker A."/>
            <person name="Gohl D.M."/>
            <person name="Silverstein K.A.T."/>
            <person name="Koren S."/>
            <person name="Bechman K.B."/>
            <person name="Herman A."/>
            <person name="Abrahante J.E."/>
            <person name="Garbe J."/>
        </authorList>
    </citation>
    <scope>NUCLEOTIDE SEQUENCE</scope>
    <source>
        <strain evidence="1">Duluth1</strain>
        <tissue evidence="1">Whole animal</tissue>
    </source>
</reference>
<gene>
    <name evidence="1" type="ORF">DPMN_120963</name>
</gene>
<evidence type="ECO:0000313" key="2">
    <source>
        <dbReference type="Proteomes" id="UP000828390"/>
    </source>
</evidence>
<sequence>MWACTCCFQCVGLVRQEEDAEQSLETPLFKDLYPAFCVRVKRPGIAAAQYDGDYEGFVKPVLGKEADGAACSQPAQSG</sequence>
<keyword evidence="2" id="KW-1185">Reference proteome</keyword>
<protein>
    <submittedName>
        <fullName evidence="1">Uncharacterized protein</fullName>
    </submittedName>
</protein>
<dbReference type="EMBL" id="JAIWYP010000005">
    <property type="protein sequence ID" value="KAH3819229.1"/>
    <property type="molecule type" value="Genomic_DNA"/>
</dbReference>
<dbReference type="AlphaFoldDB" id="A0A9D4JQN7"/>
<reference evidence="1" key="1">
    <citation type="journal article" date="2019" name="bioRxiv">
        <title>The Genome of the Zebra Mussel, Dreissena polymorpha: A Resource for Invasive Species Research.</title>
        <authorList>
            <person name="McCartney M.A."/>
            <person name="Auch B."/>
            <person name="Kono T."/>
            <person name="Mallez S."/>
            <person name="Zhang Y."/>
            <person name="Obille A."/>
            <person name="Becker A."/>
            <person name="Abrahante J.E."/>
            <person name="Garbe J."/>
            <person name="Badalamenti J.P."/>
            <person name="Herman A."/>
            <person name="Mangelson H."/>
            <person name="Liachko I."/>
            <person name="Sullivan S."/>
            <person name="Sone E.D."/>
            <person name="Koren S."/>
            <person name="Silverstein K.A.T."/>
            <person name="Beckman K.B."/>
            <person name="Gohl D.M."/>
        </authorList>
    </citation>
    <scope>NUCLEOTIDE SEQUENCE</scope>
    <source>
        <strain evidence="1">Duluth1</strain>
        <tissue evidence="1">Whole animal</tissue>
    </source>
</reference>
<comment type="caution">
    <text evidence="1">The sequence shown here is derived from an EMBL/GenBank/DDBJ whole genome shotgun (WGS) entry which is preliminary data.</text>
</comment>